<dbReference type="InterPro" id="IPR013320">
    <property type="entry name" value="ConA-like_dom_sf"/>
</dbReference>
<dbReference type="InterPro" id="IPR000719">
    <property type="entry name" value="Prot_kinase_dom"/>
</dbReference>
<evidence type="ECO:0000313" key="9">
    <source>
        <dbReference type="Proteomes" id="UP001165378"/>
    </source>
</evidence>
<comment type="caution">
    <text evidence="8">The sequence shown here is derived from an EMBL/GenBank/DDBJ whole genome shotgun (WGS) entry which is preliminary data.</text>
</comment>
<sequence>MEALRSDDPSAVAGYRMLARLGAGGMGRVYLARSPGGRPVAFKVIRSDFADDPDFRERFAREVAAARSVSGVFTAPVLDADPQGNPPWLATGYVAGVPLGDAVGRFGPLPDSLGPLAGGLAEALVAVHAAGIVHRDLKPANVILAADGPRLIDFGIARALEGGTITRTGFMVGSPGFLAPEQAGSGPIGPATDVFALGSVLTYAATGQSPFGEGILTELLFKVLYGEPDVSAVPERYRTLVAAMLAKDPADRPTPRQILDRLSALGENDRPGAWLPRPLTQLVLARSAALLSDDPLAGETAVQEMVGPAEPTAPGGGVYRGHAPEAPSPTPQLPTARPTLPPVPNRSAELAHGHAGSPRRRRILAAAAAVAVLTAAAALGIPKLLDDDTPKRDNAGSGSPAASPTGCGALDADLTGGTTVYPQLDVGNTAIEPRYTAPGLVVTAPPGSDVRTDFQGKVTAPFVTVRVNGSFSIETRVTVDPKAGYQAAGLLVFADQNNYVRLERGYGTFDAIAFEYFANGVHRKLTTPYANEAGGVVETSADTVSLRLDVRNGQATGWWRVGASDNWMSLPGSAPVPAAATQAGLTVLNTPERGGNFGATFSKVQVTCPQP</sequence>
<feature type="region of interest" description="Disordered" evidence="6">
    <location>
        <begin position="307"/>
        <end position="357"/>
    </location>
</feature>
<accession>A0AA41Q2K9</accession>
<keyword evidence="3 8" id="KW-0418">Kinase</keyword>
<evidence type="ECO:0000256" key="4">
    <source>
        <dbReference type="ARBA" id="ARBA00022840"/>
    </source>
</evidence>
<dbReference type="PROSITE" id="PS00107">
    <property type="entry name" value="PROTEIN_KINASE_ATP"/>
    <property type="match status" value="1"/>
</dbReference>
<gene>
    <name evidence="8" type="ORF">LZ495_21640</name>
</gene>
<proteinExistence type="predicted"/>
<dbReference type="CDD" id="cd14014">
    <property type="entry name" value="STKc_PknB_like"/>
    <property type="match status" value="1"/>
</dbReference>
<evidence type="ECO:0000256" key="1">
    <source>
        <dbReference type="ARBA" id="ARBA00022679"/>
    </source>
</evidence>
<dbReference type="SUPFAM" id="SSF56112">
    <property type="entry name" value="Protein kinase-like (PK-like)"/>
    <property type="match status" value="1"/>
</dbReference>
<dbReference type="EMBL" id="JAKFHA010000013">
    <property type="protein sequence ID" value="MCF2529805.1"/>
    <property type="molecule type" value="Genomic_DNA"/>
</dbReference>
<dbReference type="PANTHER" id="PTHR43289">
    <property type="entry name" value="MITOGEN-ACTIVATED PROTEIN KINASE KINASE KINASE 20-RELATED"/>
    <property type="match status" value="1"/>
</dbReference>
<feature type="region of interest" description="Disordered" evidence="6">
    <location>
        <begin position="384"/>
        <end position="409"/>
    </location>
</feature>
<dbReference type="RefSeq" id="WP_235054404.1">
    <property type="nucleotide sequence ID" value="NZ_JAKFHA010000013.1"/>
</dbReference>
<evidence type="ECO:0000256" key="6">
    <source>
        <dbReference type="SAM" id="MobiDB-lite"/>
    </source>
</evidence>
<dbReference type="Pfam" id="PF17851">
    <property type="entry name" value="GH43_C2"/>
    <property type="match status" value="1"/>
</dbReference>
<dbReference type="Gene3D" id="1.10.510.10">
    <property type="entry name" value="Transferase(Phosphotransferase) domain 1"/>
    <property type="match status" value="1"/>
</dbReference>
<dbReference type="PANTHER" id="PTHR43289:SF34">
    <property type="entry name" value="SERINE_THREONINE-PROTEIN KINASE YBDM-RELATED"/>
    <property type="match status" value="1"/>
</dbReference>
<dbReference type="SUPFAM" id="SSF49899">
    <property type="entry name" value="Concanavalin A-like lectins/glucanases"/>
    <property type="match status" value="1"/>
</dbReference>
<keyword evidence="2 5" id="KW-0547">Nucleotide-binding</keyword>
<dbReference type="PROSITE" id="PS50011">
    <property type="entry name" value="PROTEIN_KINASE_DOM"/>
    <property type="match status" value="1"/>
</dbReference>
<evidence type="ECO:0000256" key="3">
    <source>
        <dbReference type="ARBA" id="ARBA00022777"/>
    </source>
</evidence>
<dbReference type="Pfam" id="PF00069">
    <property type="entry name" value="Pkinase"/>
    <property type="match status" value="1"/>
</dbReference>
<dbReference type="Gene3D" id="3.30.200.20">
    <property type="entry name" value="Phosphorylase Kinase, domain 1"/>
    <property type="match status" value="1"/>
</dbReference>
<dbReference type="PROSITE" id="PS00108">
    <property type="entry name" value="PROTEIN_KINASE_ST"/>
    <property type="match status" value="1"/>
</dbReference>
<reference evidence="8" key="1">
    <citation type="submission" date="2022-01" db="EMBL/GenBank/DDBJ databases">
        <title>Genome-Based Taxonomic Classification of the Phylum Actinobacteria.</title>
        <authorList>
            <person name="Gao Y."/>
        </authorList>
    </citation>
    <scope>NUCLEOTIDE SEQUENCE</scope>
    <source>
        <strain evidence="8">KLBMP 8922</strain>
    </source>
</reference>
<name>A0AA41Q2K9_9ACTN</name>
<dbReference type="Gene3D" id="2.60.120.200">
    <property type="match status" value="1"/>
</dbReference>
<dbReference type="InterPro" id="IPR017441">
    <property type="entry name" value="Protein_kinase_ATP_BS"/>
</dbReference>
<evidence type="ECO:0000256" key="2">
    <source>
        <dbReference type="ARBA" id="ARBA00022741"/>
    </source>
</evidence>
<evidence type="ECO:0000313" key="8">
    <source>
        <dbReference type="EMBL" id="MCF2529805.1"/>
    </source>
</evidence>
<keyword evidence="9" id="KW-1185">Reference proteome</keyword>
<evidence type="ECO:0000256" key="5">
    <source>
        <dbReference type="PROSITE-ProRule" id="PRU10141"/>
    </source>
</evidence>
<protein>
    <submittedName>
        <fullName evidence="8">Protein kinase</fullName>
    </submittedName>
</protein>
<dbReference type="InterPro" id="IPR008271">
    <property type="entry name" value="Ser/Thr_kinase_AS"/>
</dbReference>
<feature type="binding site" evidence="5">
    <location>
        <position position="43"/>
    </location>
    <ligand>
        <name>ATP</name>
        <dbReference type="ChEBI" id="CHEBI:30616"/>
    </ligand>
</feature>
<feature type="domain" description="Protein kinase" evidence="7">
    <location>
        <begin position="15"/>
        <end position="265"/>
    </location>
</feature>
<dbReference type="SMART" id="SM00220">
    <property type="entry name" value="S_TKc"/>
    <property type="match status" value="1"/>
</dbReference>
<dbReference type="Proteomes" id="UP001165378">
    <property type="component" value="Unassembled WGS sequence"/>
</dbReference>
<keyword evidence="4 5" id="KW-0067">ATP-binding</keyword>
<evidence type="ECO:0000259" key="7">
    <source>
        <dbReference type="PROSITE" id="PS50011"/>
    </source>
</evidence>
<dbReference type="AlphaFoldDB" id="A0AA41Q2K9"/>
<organism evidence="8 9">
    <name type="scientific">Yinghuangia soli</name>
    <dbReference type="NCBI Taxonomy" id="2908204"/>
    <lineage>
        <taxon>Bacteria</taxon>
        <taxon>Bacillati</taxon>
        <taxon>Actinomycetota</taxon>
        <taxon>Actinomycetes</taxon>
        <taxon>Kitasatosporales</taxon>
        <taxon>Streptomycetaceae</taxon>
        <taxon>Yinghuangia</taxon>
    </lineage>
</organism>
<dbReference type="GO" id="GO:0004674">
    <property type="term" value="F:protein serine/threonine kinase activity"/>
    <property type="evidence" value="ECO:0007669"/>
    <property type="project" value="TreeGrafter"/>
</dbReference>
<feature type="compositionally biased region" description="Basic and acidic residues" evidence="6">
    <location>
        <begin position="384"/>
        <end position="394"/>
    </location>
</feature>
<keyword evidence="1" id="KW-0808">Transferase</keyword>
<dbReference type="InterPro" id="IPR041542">
    <property type="entry name" value="GH43_C2"/>
</dbReference>
<dbReference type="GO" id="GO:0005524">
    <property type="term" value="F:ATP binding"/>
    <property type="evidence" value="ECO:0007669"/>
    <property type="project" value="UniProtKB-UniRule"/>
</dbReference>
<dbReference type="InterPro" id="IPR011009">
    <property type="entry name" value="Kinase-like_dom_sf"/>
</dbReference>